<keyword evidence="2" id="KW-0472">Membrane</keyword>
<feature type="transmembrane region" description="Helical" evidence="2">
    <location>
        <begin position="493"/>
        <end position="514"/>
    </location>
</feature>
<evidence type="ECO:0000313" key="4">
    <source>
        <dbReference type="Proteomes" id="UP000507536"/>
    </source>
</evidence>
<keyword evidence="2" id="KW-0812">Transmembrane</keyword>
<proteinExistence type="predicted"/>
<reference evidence="3 4" key="1">
    <citation type="submission" date="2016-08" db="EMBL/GenBank/DDBJ databases">
        <authorList>
            <consortium name="Pathogen Informatics"/>
        </authorList>
    </citation>
    <scope>NUCLEOTIDE SEQUENCE [LARGE SCALE GENOMIC DNA]</scope>
    <source>
        <strain evidence="3 4">DS</strain>
    </source>
</reference>
<organism evidence="3 4">
    <name type="scientific">Plasmodium chabaudi adami</name>
    <dbReference type="NCBI Taxonomy" id="5826"/>
    <lineage>
        <taxon>Eukaryota</taxon>
        <taxon>Sar</taxon>
        <taxon>Alveolata</taxon>
        <taxon>Apicomplexa</taxon>
        <taxon>Aconoidasida</taxon>
        <taxon>Haemosporida</taxon>
        <taxon>Plasmodiidae</taxon>
        <taxon>Plasmodium</taxon>
        <taxon>Plasmodium (Vinckeia)</taxon>
    </lineage>
</organism>
<evidence type="ECO:0000313" key="3">
    <source>
        <dbReference type="EMBL" id="SCM25603.1"/>
    </source>
</evidence>
<accession>A0A1C6YQF3</accession>
<evidence type="ECO:0000256" key="1">
    <source>
        <dbReference type="SAM" id="Coils"/>
    </source>
</evidence>
<dbReference type="EMBL" id="LT608194">
    <property type="protein sequence ID" value="SCM25603.1"/>
    <property type="molecule type" value="Genomic_DNA"/>
</dbReference>
<name>A0A1C6YQF3_PLACE</name>
<dbReference type="Proteomes" id="UP000507536">
    <property type="component" value="Chromosome 14"/>
</dbReference>
<keyword evidence="1" id="KW-0175">Coiled coil</keyword>
<feature type="transmembrane region" description="Helical" evidence="2">
    <location>
        <begin position="454"/>
        <end position="472"/>
    </location>
</feature>
<keyword evidence="2" id="KW-1133">Transmembrane helix</keyword>
<gene>
    <name evidence="3" type="ORF">PCHDS_000474700</name>
</gene>
<evidence type="ECO:0000256" key="2">
    <source>
        <dbReference type="SAM" id="Phobius"/>
    </source>
</evidence>
<sequence length="1864" mass="223391">MPNLFMKKKRISLSNINLKTALYKCNEQVGKDVEKDFEKDSGKDLEKHLEKKFFVFTKKARIQEKVKLIGNVKYNENIQIFRNHFRSKLSNENHFYYCNFLTSDIITLLKIDIEGLKKKKKKNYFYMTNRKSSFKKILQNYIQEPSDSLFELIKNKYIPNSSLYNLFVILKLGLYFKSVENFKVHALEEFINKIEQAKEKDKQESFHNLKKKTKLILTFKELKDNKLFIKHNKIDNDLYIFDLIHYINNIINNDKASLDFILNKAKASKDNHDAVVTNSQNSRHTELFNLDKKNHYEHDENKKEHSRQPSLNTKKFKHTKFRFRKRDDCINRTDKIHADEIKYFFYNKKANTLGVYKEIYEKSDQYKNLKFYEGLKKGSEKEEVPVKCSASELRENYFNCKNIRNNYKTEKINLNNDELVNISNKYLLKENVLNTFLQICVNNYDDKIYKYIKYLYFSNLYFYNPLFIFQYFQFIPISENKYYEKYLKIFLKFLNNIIINFHFYLIPFFINLNYSKIFFEFFKKQIQIDWPQTDLTIYRVLPTDLSIRSAFTSTRNEQNEQNENAENGRKCEQNLAYALAVFYRMYRDDAVLQKWKKIYEDNFYFYKTEYERKKDIDLVGAENIVDIFTNFLNYKTIFNKYETELRSIFLDTNLFQNFKKKDEQDIEKVDNPKPQADQNLQTTNEVKDKNNFQRKKINFYIDTFQNMKNGKPKQFQHCLLHHYDNKIDIILNDAKLKYNNISLKKKDFLTIFLYINKNHFGECSNYLARFIYFFLNKYNEKDIINIFVSYMKNSNGINQDIYQHDLLLINKMLNMFIYKKKNISLNNNIIISNILAKYQLYNNNFFLLDKSNFATEIKDTNIHSLVALIYSMGKLKIRRIHTHFYKLIIKEIIKKIDKINEYGLSCLLYGLNNLVDKKKEREITIPIVSKEKSLHFKKQFLNPKKNTSTDIENDASHNLNDLVSSNEIAKVENELIKVIINKLIVFKNMNINSFCISISCLSRLNIFPIELYDELKDITYKYMHTVNVTSLQHLLHALSKYYLKTRRQTNDCDEIIYDIYNYLFIYKYKEISFKCACKFLHILSLLNLRNDDYILLLLLIIANEQRVLENSYEDQIGQHISTRWIGSNINKERSTKNLINQNNNDNKKGYLPTDESTKKYPNSIFKKLEKIKEDRYFKSSYNSYMFFDIKDYKFEMNNIINIFKNVDNSYLINIIEGLHNLSYYSYFSIHLFIIIKNILIKQIHDMKVSNIISLFFSYLDLHFFDYSLYNIESNFYITDENNAKNGCNSKEIPDCSTTFDELDKPEDSLNIKMESENINDPIEDSQNDDKFLRAKLNNVYKSLTNNFKILSEEEKKKHVEELKMIMARLKQNKNYFVESIYQNDDIISPEYIISMLHDYNNSSNEFYNKTKFMSPPKLSNTQEYIPNSVTNEERKKELAKNVKQNETDWEKNQNNFFKKNNTNFDENPILGSTKKTYNFGEVKNIVDNFCSERSQKINLKNKSLSEKLEKKQYYENLLFLKYREYYKEDLVNLCLETLLKNTNYILNNYKQYKNCSIFFLSLFYNIFFPYTNNDIFIFFKSIQKNYNIYNEPKNYKNIHNFESILKNIELSDFTEDTIKNIVGSKNLSHAFINTSKNNSHLIIPYLNILQHDNNFLDKAILNKKTEIENAEIDQIDNEQGIGTEKEANQTNTNNDIINEYEYFINTYNSDYTMKKINIEKIVPLNLLYKFFQLFNFNINNIQLIHLLNETNKENDFTEKSEENDNSEDLKLKKKYDILPYQFRNIHCPLIQIKNKTLIVHKNSKKVFSKNINIIDHYFKPSQGLIIQHLDNHMNTLINIYVDIYVVAYKVDILIERKNKHHSTG</sequence>
<feature type="coiled-coil region" evidence="1">
    <location>
        <begin position="1333"/>
        <end position="1372"/>
    </location>
</feature>
<protein>
    <submittedName>
        <fullName evidence="3">Uncharacterized protein</fullName>
    </submittedName>
</protein>